<dbReference type="Pfam" id="PF00107">
    <property type="entry name" value="ADH_zinc_N"/>
    <property type="match status" value="1"/>
</dbReference>
<sequence length="341" mass="36946">MKTIVCQEPGKMELIETEAPASPGENEVLLHIKRIGICGTDIHAFGGNQPFFAYPRVLGHELSGEVAEVGTAVTNLKAKDRVSVIPYMHCGTCISCRSGKTNCCTQMKVLGVHIDGGMRESIVVPATHVLPVPNLSWEEAAIVEPLCIGAHAVRRARIQPGETVLVIGAGPIGLGVARFAKLQGAKVIAMDMSEERLAFCQEWAECDEIVLASSEPKERIRQLNGQDLPTVVFDATGNKHSMTGAFDFVAHGGTLVYVGLVKEQIAFSDPDFHAKELTLMGSRNATLEDFEYVIGCMNEGKINSSAYITEKIPFEQFAQDHKELIQPNRGVIKSMVTLGEG</sequence>
<dbReference type="InterPro" id="IPR050129">
    <property type="entry name" value="Zn_alcohol_dh"/>
</dbReference>
<dbReference type="GO" id="GO:0008270">
    <property type="term" value="F:zinc ion binding"/>
    <property type="evidence" value="ECO:0007669"/>
    <property type="project" value="InterPro"/>
</dbReference>
<keyword evidence="1 4" id="KW-0479">Metal-binding</keyword>
<feature type="domain" description="Alcohol dehydrogenase-like N-terminal" evidence="6">
    <location>
        <begin position="24"/>
        <end position="133"/>
    </location>
</feature>
<name>A0A3M8DJL3_9BACL</name>
<evidence type="ECO:0000313" key="7">
    <source>
        <dbReference type="EMBL" id="RNB87575.1"/>
    </source>
</evidence>
<evidence type="ECO:0000256" key="1">
    <source>
        <dbReference type="ARBA" id="ARBA00022723"/>
    </source>
</evidence>
<evidence type="ECO:0000259" key="6">
    <source>
        <dbReference type="Pfam" id="PF08240"/>
    </source>
</evidence>
<dbReference type="SUPFAM" id="SSF51735">
    <property type="entry name" value="NAD(P)-binding Rossmann-fold domains"/>
    <property type="match status" value="1"/>
</dbReference>
<dbReference type="PANTHER" id="PTHR43401:SF3">
    <property type="entry name" value="L-GALACTONATE-5-DEHYDROGENASE"/>
    <property type="match status" value="1"/>
</dbReference>
<dbReference type="PROSITE" id="PS00059">
    <property type="entry name" value="ADH_ZINC"/>
    <property type="match status" value="1"/>
</dbReference>
<protein>
    <submittedName>
        <fullName evidence="7">Zinc-binding alcohol dehydrogenase family protein</fullName>
    </submittedName>
</protein>
<dbReference type="GO" id="GO:0016491">
    <property type="term" value="F:oxidoreductase activity"/>
    <property type="evidence" value="ECO:0007669"/>
    <property type="project" value="UniProtKB-KW"/>
</dbReference>
<comment type="similarity">
    <text evidence="4">Belongs to the zinc-containing alcohol dehydrogenase family.</text>
</comment>
<dbReference type="InterPro" id="IPR013149">
    <property type="entry name" value="ADH-like_C"/>
</dbReference>
<dbReference type="RefSeq" id="WP_122923455.1">
    <property type="nucleotide sequence ID" value="NZ_RHHU01000004.1"/>
</dbReference>
<feature type="domain" description="Alcohol dehydrogenase-like C-terminal" evidence="5">
    <location>
        <begin position="171"/>
        <end position="297"/>
    </location>
</feature>
<proteinExistence type="inferred from homology"/>
<dbReference type="SUPFAM" id="SSF50129">
    <property type="entry name" value="GroES-like"/>
    <property type="match status" value="1"/>
</dbReference>
<dbReference type="Gene3D" id="3.90.180.10">
    <property type="entry name" value="Medium-chain alcohol dehydrogenases, catalytic domain"/>
    <property type="match status" value="1"/>
</dbReference>
<evidence type="ECO:0000256" key="3">
    <source>
        <dbReference type="ARBA" id="ARBA00023002"/>
    </source>
</evidence>
<reference evidence="7 8" key="1">
    <citation type="submission" date="2018-10" db="EMBL/GenBank/DDBJ databases">
        <title>Phylogenomics of Brevibacillus.</title>
        <authorList>
            <person name="Dunlap C."/>
        </authorList>
    </citation>
    <scope>NUCLEOTIDE SEQUENCE [LARGE SCALE GENOMIC DNA]</scope>
    <source>
        <strain evidence="7 8">JCM 15774</strain>
    </source>
</reference>
<dbReference type="InterPro" id="IPR011032">
    <property type="entry name" value="GroES-like_sf"/>
</dbReference>
<gene>
    <name evidence="7" type="ORF">EDM59_09760</name>
</gene>
<evidence type="ECO:0000256" key="4">
    <source>
        <dbReference type="RuleBase" id="RU361277"/>
    </source>
</evidence>
<keyword evidence="2 4" id="KW-0862">Zinc</keyword>
<keyword evidence="8" id="KW-1185">Reference proteome</keyword>
<dbReference type="Proteomes" id="UP000269573">
    <property type="component" value="Unassembled WGS sequence"/>
</dbReference>
<dbReference type="PANTHER" id="PTHR43401">
    <property type="entry name" value="L-THREONINE 3-DEHYDROGENASE"/>
    <property type="match status" value="1"/>
</dbReference>
<dbReference type="AlphaFoldDB" id="A0A3M8DJL3"/>
<dbReference type="InterPro" id="IPR013154">
    <property type="entry name" value="ADH-like_N"/>
</dbReference>
<comment type="cofactor">
    <cofactor evidence="4">
        <name>Zn(2+)</name>
        <dbReference type="ChEBI" id="CHEBI:29105"/>
    </cofactor>
</comment>
<dbReference type="CDD" id="cd08261">
    <property type="entry name" value="Zn_ADH7"/>
    <property type="match status" value="1"/>
</dbReference>
<dbReference type="EMBL" id="RHHU01000004">
    <property type="protein sequence ID" value="RNB87575.1"/>
    <property type="molecule type" value="Genomic_DNA"/>
</dbReference>
<dbReference type="Gene3D" id="3.40.50.720">
    <property type="entry name" value="NAD(P)-binding Rossmann-like Domain"/>
    <property type="match status" value="1"/>
</dbReference>
<evidence type="ECO:0000259" key="5">
    <source>
        <dbReference type="Pfam" id="PF00107"/>
    </source>
</evidence>
<dbReference type="Pfam" id="PF08240">
    <property type="entry name" value="ADH_N"/>
    <property type="match status" value="1"/>
</dbReference>
<comment type="caution">
    <text evidence="7">The sequence shown here is derived from an EMBL/GenBank/DDBJ whole genome shotgun (WGS) entry which is preliminary data.</text>
</comment>
<dbReference type="InterPro" id="IPR036291">
    <property type="entry name" value="NAD(P)-bd_dom_sf"/>
</dbReference>
<evidence type="ECO:0000256" key="2">
    <source>
        <dbReference type="ARBA" id="ARBA00022833"/>
    </source>
</evidence>
<organism evidence="7 8">
    <name type="scientific">Brevibacillus nitrificans</name>
    <dbReference type="NCBI Taxonomy" id="651560"/>
    <lineage>
        <taxon>Bacteria</taxon>
        <taxon>Bacillati</taxon>
        <taxon>Bacillota</taxon>
        <taxon>Bacilli</taxon>
        <taxon>Bacillales</taxon>
        <taxon>Paenibacillaceae</taxon>
        <taxon>Brevibacillus</taxon>
    </lineage>
</organism>
<evidence type="ECO:0000313" key="8">
    <source>
        <dbReference type="Proteomes" id="UP000269573"/>
    </source>
</evidence>
<keyword evidence="3" id="KW-0560">Oxidoreductase</keyword>
<accession>A0A3M8DJL3</accession>
<dbReference type="InterPro" id="IPR002328">
    <property type="entry name" value="ADH_Zn_CS"/>
</dbReference>